<evidence type="ECO:0000313" key="2">
    <source>
        <dbReference type="EMBL" id="MBB4966246.1"/>
    </source>
</evidence>
<dbReference type="EMBL" id="JACHJS010000001">
    <property type="protein sequence ID" value="MBB4966246.1"/>
    <property type="molecule type" value="Genomic_DNA"/>
</dbReference>
<protein>
    <submittedName>
        <fullName evidence="2">Uncharacterized protein</fullName>
    </submittedName>
</protein>
<dbReference type="AlphaFoldDB" id="A0A7W7T496"/>
<gene>
    <name evidence="2" type="ORF">F4559_003605</name>
</gene>
<dbReference type="Proteomes" id="UP000542674">
    <property type="component" value="Unassembled WGS sequence"/>
</dbReference>
<name>A0A7W7T496_9PSEU</name>
<feature type="compositionally biased region" description="Low complexity" evidence="1">
    <location>
        <begin position="140"/>
        <end position="159"/>
    </location>
</feature>
<feature type="compositionally biased region" description="Basic residues" evidence="1">
    <location>
        <begin position="100"/>
        <end position="112"/>
    </location>
</feature>
<proteinExistence type="predicted"/>
<accession>A0A7W7T496</accession>
<feature type="region of interest" description="Disordered" evidence="1">
    <location>
        <begin position="1"/>
        <end position="124"/>
    </location>
</feature>
<organism evidence="2 3">
    <name type="scientific">Saccharothrix violaceirubra</name>
    <dbReference type="NCBI Taxonomy" id="413306"/>
    <lineage>
        <taxon>Bacteria</taxon>
        <taxon>Bacillati</taxon>
        <taxon>Actinomycetota</taxon>
        <taxon>Actinomycetes</taxon>
        <taxon>Pseudonocardiales</taxon>
        <taxon>Pseudonocardiaceae</taxon>
        <taxon>Saccharothrix</taxon>
    </lineage>
</organism>
<sequence length="172" mass="17908">MPMLPDAPVTGTRCPGRTESLSRRKYGAVVAPSTAAADSANDRRVGLGASEPDAGMRAYSACPPTAKPVNPNTSSPGANRVTDDPAESTTPATSRPGVRGPRRGRRRPRITRPHTGSPRRMVHSADVTVVAWTLIRTSSARGTGRGASTTSTTSTTSAGPNPVWTEAFMGGR</sequence>
<comment type="caution">
    <text evidence="2">The sequence shown here is derived from an EMBL/GenBank/DDBJ whole genome shotgun (WGS) entry which is preliminary data.</text>
</comment>
<reference evidence="2 3" key="1">
    <citation type="submission" date="2020-08" db="EMBL/GenBank/DDBJ databases">
        <title>Sequencing the genomes of 1000 actinobacteria strains.</title>
        <authorList>
            <person name="Klenk H.-P."/>
        </authorList>
    </citation>
    <scope>NUCLEOTIDE SEQUENCE [LARGE SCALE GENOMIC DNA]</scope>
    <source>
        <strain evidence="2 3">DSM 45084</strain>
    </source>
</reference>
<feature type="region of interest" description="Disordered" evidence="1">
    <location>
        <begin position="140"/>
        <end position="172"/>
    </location>
</feature>
<evidence type="ECO:0000313" key="3">
    <source>
        <dbReference type="Proteomes" id="UP000542674"/>
    </source>
</evidence>
<keyword evidence="3" id="KW-1185">Reference proteome</keyword>
<evidence type="ECO:0000256" key="1">
    <source>
        <dbReference type="SAM" id="MobiDB-lite"/>
    </source>
</evidence>